<name>A0A498LVG9_LABRO</name>
<proteinExistence type="predicted"/>
<feature type="region of interest" description="Disordered" evidence="1">
    <location>
        <begin position="1"/>
        <end position="22"/>
    </location>
</feature>
<dbReference type="EMBL" id="QBIY01013086">
    <property type="protein sequence ID" value="RXN12150.1"/>
    <property type="molecule type" value="Genomic_DNA"/>
</dbReference>
<dbReference type="Proteomes" id="UP000290572">
    <property type="component" value="Unassembled WGS sequence"/>
</dbReference>
<accession>A0A498LVG9</accession>
<comment type="caution">
    <text evidence="2">The sequence shown here is derived from an EMBL/GenBank/DDBJ whole genome shotgun (WGS) entry which is preliminary data.</text>
</comment>
<feature type="region of interest" description="Disordered" evidence="1">
    <location>
        <begin position="34"/>
        <end position="72"/>
    </location>
</feature>
<evidence type="ECO:0000313" key="3">
    <source>
        <dbReference type="Proteomes" id="UP000290572"/>
    </source>
</evidence>
<protein>
    <submittedName>
        <fullName evidence="2">Uncharacterized protein</fullName>
    </submittedName>
</protein>
<evidence type="ECO:0000313" key="2">
    <source>
        <dbReference type="EMBL" id="RXN12150.1"/>
    </source>
</evidence>
<gene>
    <name evidence="2" type="ORF">ROHU_010292</name>
</gene>
<organism evidence="2 3">
    <name type="scientific">Labeo rohita</name>
    <name type="common">Indian major carp</name>
    <name type="synonym">Cyprinus rohita</name>
    <dbReference type="NCBI Taxonomy" id="84645"/>
    <lineage>
        <taxon>Eukaryota</taxon>
        <taxon>Metazoa</taxon>
        <taxon>Chordata</taxon>
        <taxon>Craniata</taxon>
        <taxon>Vertebrata</taxon>
        <taxon>Euteleostomi</taxon>
        <taxon>Actinopterygii</taxon>
        <taxon>Neopterygii</taxon>
        <taxon>Teleostei</taxon>
        <taxon>Ostariophysi</taxon>
        <taxon>Cypriniformes</taxon>
        <taxon>Cyprinidae</taxon>
        <taxon>Labeoninae</taxon>
        <taxon>Labeonini</taxon>
        <taxon>Labeo</taxon>
    </lineage>
</organism>
<dbReference type="AlphaFoldDB" id="A0A498LVG9"/>
<evidence type="ECO:0000256" key="1">
    <source>
        <dbReference type="SAM" id="MobiDB-lite"/>
    </source>
</evidence>
<reference evidence="2 3" key="1">
    <citation type="submission" date="2018-03" db="EMBL/GenBank/DDBJ databases">
        <title>Draft genome sequence of Rohu Carp (Labeo rohita).</title>
        <authorList>
            <person name="Das P."/>
            <person name="Kushwaha B."/>
            <person name="Joshi C.G."/>
            <person name="Kumar D."/>
            <person name="Nagpure N.S."/>
            <person name="Sahoo L."/>
            <person name="Das S.P."/>
            <person name="Bit A."/>
            <person name="Patnaik S."/>
            <person name="Meher P.K."/>
            <person name="Jayasankar P."/>
            <person name="Koringa P.G."/>
            <person name="Patel N.V."/>
            <person name="Hinsu A.T."/>
            <person name="Kumar R."/>
            <person name="Pandey M."/>
            <person name="Agarwal S."/>
            <person name="Srivastava S."/>
            <person name="Singh M."/>
            <person name="Iquebal M.A."/>
            <person name="Jaiswal S."/>
            <person name="Angadi U.B."/>
            <person name="Kumar N."/>
            <person name="Raza M."/>
            <person name="Shah T.M."/>
            <person name="Rai A."/>
            <person name="Jena J.K."/>
        </authorList>
    </citation>
    <scope>NUCLEOTIDE SEQUENCE [LARGE SCALE GENOMIC DNA]</scope>
    <source>
        <strain evidence="2">DASCIFA01</strain>
        <tissue evidence="2">Testis</tissue>
    </source>
</reference>
<sequence>MAAAQQAEEPECTLLSDTNENSLSSLQGMQTFATGAEKEQWRKSRAHGATMEPPDKINWAPSGQPRWGPLTSPYPSLMGPTWVC</sequence>
<keyword evidence="3" id="KW-1185">Reference proteome</keyword>